<comment type="caution">
    <text evidence="3">The sequence shown here is derived from an EMBL/GenBank/DDBJ whole genome shotgun (WGS) entry which is preliminary data.</text>
</comment>
<accession>A0ABQ3F0W2</accession>
<feature type="coiled-coil region" evidence="1">
    <location>
        <begin position="39"/>
        <end position="73"/>
    </location>
</feature>
<dbReference type="Proteomes" id="UP000642673">
    <property type="component" value="Unassembled WGS sequence"/>
</dbReference>
<evidence type="ECO:0000256" key="1">
    <source>
        <dbReference type="SAM" id="Coils"/>
    </source>
</evidence>
<evidence type="ECO:0000313" key="4">
    <source>
        <dbReference type="Proteomes" id="UP000642673"/>
    </source>
</evidence>
<keyword evidence="1" id="KW-0175">Coiled coil</keyword>
<reference evidence="4" key="1">
    <citation type="journal article" date="2019" name="Int. J. Syst. Evol. Microbiol.">
        <title>The Global Catalogue of Microorganisms (GCM) 10K type strain sequencing project: providing services to taxonomists for standard genome sequencing and annotation.</title>
        <authorList>
            <consortium name="The Broad Institute Genomics Platform"/>
            <consortium name="The Broad Institute Genome Sequencing Center for Infectious Disease"/>
            <person name="Wu L."/>
            <person name="Ma J."/>
        </authorList>
    </citation>
    <scope>NUCLEOTIDE SEQUENCE [LARGE SCALE GENOMIC DNA]</scope>
    <source>
        <strain evidence="4">JCM 4738</strain>
    </source>
</reference>
<name>A0ABQ3F0W2_9ACTN</name>
<evidence type="ECO:0000313" key="3">
    <source>
        <dbReference type="EMBL" id="GHB73011.1"/>
    </source>
</evidence>
<keyword evidence="4" id="KW-1185">Reference proteome</keyword>
<feature type="compositionally biased region" description="Pro residues" evidence="2">
    <location>
        <begin position="115"/>
        <end position="124"/>
    </location>
</feature>
<gene>
    <name evidence="3" type="ORF">GCM10010347_49190</name>
</gene>
<evidence type="ECO:0000256" key="2">
    <source>
        <dbReference type="SAM" id="MobiDB-lite"/>
    </source>
</evidence>
<feature type="region of interest" description="Disordered" evidence="2">
    <location>
        <begin position="104"/>
        <end position="128"/>
    </location>
</feature>
<dbReference type="EMBL" id="BMVP01000011">
    <property type="protein sequence ID" value="GHB73011.1"/>
    <property type="molecule type" value="Genomic_DNA"/>
</dbReference>
<organism evidence="3 4">
    <name type="scientific">Streptomyces cirratus</name>
    <dbReference type="NCBI Taxonomy" id="68187"/>
    <lineage>
        <taxon>Bacteria</taxon>
        <taxon>Bacillati</taxon>
        <taxon>Actinomycetota</taxon>
        <taxon>Actinomycetes</taxon>
        <taxon>Kitasatosporales</taxon>
        <taxon>Streptomycetaceae</taxon>
        <taxon>Streptomyces</taxon>
    </lineage>
</organism>
<protein>
    <submittedName>
        <fullName evidence="3">Uncharacterized protein</fullName>
    </submittedName>
</protein>
<proteinExistence type="predicted"/>
<sequence length="216" mass="23508">MAPKGQTEALEHPYCFRMSLIDGGVPSPDWVALDMEAMLRECDGTIASKDDELRRLEEAIETLKGKVTKATEERQQAVLARQKAQHVLDKLHAAIEEATGLRATRGHGSSRLRIVPPPTDPAVAPPAESEPVAAPIAPIRIAGPRSIAAMKVVSGDPRRSWSAGEVGRLLEGEAKGANRRTRCLLDNLHKQSALEKVYSADGKRTYYRLAATWEAA</sequence>